<feature type="compositionally biased region" description="Basic and acidic residues" evidence="1">
    <location>
        <begin position="371"/>
        <end position="402"/>
    </location>
</feature>
<evidence type="ECO:0000313" key="3">
    <source>
        <dbReference type="Proteomes" id="UP000015241"/>
    </source>
</evidence>
<dbReference type="AlphaFoldDB" id="S8DU17"/>
<accession>S8DU17</accession>
<feature type="region of interest" description="Disordered" evidence="1">
    <location>
        <begin position="352"/>
        <end position="402"/>
    </location>
</feature>
<evidence type="ECO:0000313" key="2">
    <source>
        <dbReference type="EMBL" id="EPS96132.1"/>
    </source>
</evidence>
<proteinExistence type="predicted"/>
<dbReference type="Proteomes" id="UP000015241">
    <property type="component" value="Unassembled WGS sequence"/>
</dbReference>
<feature type="region of interest" description="Disordered" evidence="1">
    <location>
        <begin position="288"/>
        <end position="310"/>
    </location>
</feature>
<gene>
    <name evidence="2" type="ORF">FOMPIDRAFT_1053588</name>
</gene>
<dbReference type="STRING" id="743788.S8DU17"/>
<feature type="compositionally biased region" description="Acidic residues" evidence="1">
    <location>
        <begin position="354"/>
        <end position="370"/>
    </location>
</feature>
<organism evidence="2 3">
    <name type="scientific">Fomitopsis schrenkii</name>
    <name type="common">Brown rot fungus</name>
    <dbReference type="NCBI Taxonomy" id="2126942"/>
    <lineage>
        <taxon>Eukaryota</taxon>
        <taxon>Fungi</taxon>
        <taxon>Dikarya</taxon>
        <taxon>Basidiomycota</taxon>
        <taxon>Agaricomycotina</taxon>
        <taxon>Agaricomycetes</taxon>
        <taxon>Polyporales</taxon>
        <taxon>Fomitopsis</taxon>
    </lineage>
</organism>
<dbReference type="EMBL" id="KE504194">
    <property type="protein sequence ID" value="EPS96132.1"/>
    <property type="molecule type" value="Genomic_DNA"/>
</dbReference>
<dbReference type="InParanoid" id="S8DU17"/>
<keyword evidence="3" id="KW-1185">Reference proteome</keyword>
<dbReference type="OrthoDB" id="2784990at2759"/>
<feature type="compositionally biased region" description="Basic residues" evidence="1">
    <location>
        <begin position="289"/>
        <end position="308"/>
    </location>
</feature>
<dbReference type="HOGENOM" id="CLU_497856_0_0_1"/>
<reference evidence="2 3" key="1">
    <citation type="journal article" date="2012" name="Science">
        <title>The Paleozoic origin of enzymatic lignin decomposition reconstructed from 31 fungal genomes.</title>
        <authorList>
            <person name="Floudas D."/>
            <person name="Binder M."/>
            <person name="Riley R."/>
            <person name="Barry K."/>
            <person name="Blanchette R.A."/>
            <person name="Henrissat B."/>
            <person name="Martinez A.T."/>
            <person name="Otillar R."/>
            <person name="Spatafora J.W."/>
            <person name="Yadav J.S."/>
            <person name="Aerts A."/>
            <person name="Benoit I."/>
            <person name="Boyd A."/>
            <person name="Carlson A."/>
            <person name="Copeland A."/>
            <person name="Coutinho P.M."/>
            <person name="de Vries R.P."/>
            <person name="Ferreira P."/>
            <person name="Findley K."/>
            <person name="Foster B."/>
            <person name="Gaskell J."/>
            <person name="Glotzer D."/>
            <person name="Gorecki P."/>
            <person name="Heitman J."/>
            <person name="Hesse C."/>
            <person name="Hori C."/>
            <person name="Igarashi K."/>
            <person name="Jurgens J.A."/>
            <person name="Kallen N."/>
            <person name="Kersten P."/>
            <person name="Kohler A."/>
            <person name="Kuees U."/>
            <person name="Kumar T.K.A."/>
            <person name="Kuo A."/>
            <person name="LaButti K."/>
            <person name="Larrondo L.F."/>
            <person name="Lindquist E."/>
            <person name="Ling A."/>
            <person name="Lombard V."/>
            <person name="Lucas S."/>
            <person name="Lundell T."/>
            <person name="Martin R."/>
            <person name="McLaughlin D.J."/>
            <person name="Morgenstern I."/>
            <person name="Morin E."/>
            <person name="Murat C."/>
            <person name="Nagy L.G."/>
            <person name="Nolan M."/>
            <person name="Ohm R.A."/>
            <person name="Patyshakuliyeva A."/>
            <person name="Rokas A."/>
            <person name="Ruiz-Duenas F.J."/>
            <person name="Sabat G."/>
            <person name="Salamov A."/>
            <person name="Samejima M."/>
            <person name="Schmutz J."/>
            <person name="Slot J.C."/>
            <person name="St John F."/>
            <person name="Stenlid J."/>
            <person name="Sun H."/>
            <person name="Sun S."/>
            <person name="Syed K."/>
            <person name="Tsang A."/>
            <person name="Wiebenga A."/>
            <person name="Young D."/>
            <person name="Pisabarro A."/>
            <person name="Eastwood D.C."/>
            <person name="Martin F."/>
            <person name="Cullen D."/>
            <person name="Grigoriev I.V."/>
            <person name="Hibbett D.S."/>
        </authorList>
    </citation>
    <scope>NUCLEOTIDE SEQUENCE</scope>
    <source>
        <strain evidence="3">FP-58527</strain>
    </source>
</reference>
<dbReference type="eggNOG" id="ENOG502SSB1">
    <property type="taxonomic scope" value="Eukaryota"/>
</dbReference>
<name>S8DU17_FOMSC</name>
<evidence type="ECO:0000256" key="1">
    <source>
        <dbReference type="SAM" id="MobiDB-lite"/>
    </source>
</evidence>
<sequence length="547" mass="61662">MPRLAHKDNCMWPSSQVNLAVPQRHESRQGLVGMGHFGGAHTDEMDLAAGRFHLLSLGVYVDLANIHVVFFSGRLRHSGTPPLAPPGVEEIAHWAYLFVLILYPASKLLLGTSKIALSATTSGNKSNDPHTVPPEVFHPQVPFPTVTHATLARDGGIIMDPEEHFTCTKHMFAAMLYHGLRQLPYNLHVDMQRMMDSITAHDPKINNGEPYRGRGWDYLPNSDVTWEPLAEDSQRSREVYPGRREVFERFYNELHVPHAQCVPHIGVKDVALDLPEDLRFLAGNEHAPVKQKKLSKPAIPKGKKKSQKVQHPLVIGQTGYLQMQTTGWAVSRDMIAEDDDMDEDDEQGIAQPEMDVDEEEEEQEQEQEDDDAHRGHEELSSGDEDHGSEPEQEPRDPPQKTREALDAEIDTAILATLPVEQRKNASDIPTPMKQFLSRFSSEDLKQVLEATRSAVNLVKSKPQQLQDIIQTLDGFEANAEKMPKFSAELLRGIGDYWNALKSLDIDPQIHSVWVNITHQRVMMSKTWVMQFLFQDCNALIQDLSAHP</sequence>
<protein>
    <submittedName>
        <fullName evidence="2">Uncharacterized protein</fullName>
    </submittedName>
</protein>